<feature type="non-terminal residue" evidence="4">
    <location>
        <position position="1"/>
    </location>
</feature>
<dbReference type="RefSeq" id="WP_137998811.1">
    <property type="nucleotide sequence ID" value="NZ_SJDU01000253.1"/>
</dbReference>
<protein>
    <submittedName>
        <fullName evidence="4">LytR family transcriptional regulator</fullName>
    </submittedName>
</protein>
<reference evidence="4 5" key="1">
    <citation type="journal article" date="2019" name="Anaerobe">
        <title>Brachyspira catarrhinii sp. nov., an anaerobic intestinal spirochaete isolated from vervet monkeys may have been misidentified as Brachyspira aalborgi in previous studies.</title>
        <authorList>
            <person name="Phillips N.D."/>
            <person name="La T."/>
            <person name="Hampson D.J."/>
        </authorList>
    </citation>
    <scope>NUCLEOTIDE SEQUENCE [LARGE SCALE GENOMIC DNA]</scope>
    <source>
        <strain evidence="4 5">Z12</strain>
    </source>
</reference>
<proteinExistence type="inferred from homology"/>
<sequence>LALWRKKNLALWRNKREANISLSELYKNGGRREVFKAIEITTGKKIAYKITVDNNQISDIVDLIGGVRMYIEEPINEENLSFDIGEWIFYGNKVVSYLHYLTMAGYEEIETLYRLEDIIINSMIGIIQNPELKNIMLSKDMRDKIASRMKSNLRPPDIKILFDMLANSSERTLIVESADANMNERGLLTPILEGEALIKQLDDLTLYVGLKTQKSELETEDVSLIVLNGTGIGGLADRISIRMRYRGFKAGEYGNFRINNLNESVVLIRNGQIEKSFIVARECRINRVYAKTDRRLLNNAVLILGNDYYEITR</sequence>
<keyword evidence="5" id="KW-1185">Reference proteome</keyword>
<dbReference type="InterPro" id="IPR004474">
    <property type="entry name" value="LytR_CpsA_psr"/>
</dbReference>
<dbReference type="InterPro" id="IPR027381">
    <property type="entry name" value="LytR/CpsA/Psr_C"/>
</dbReference>
<comment type="similarity">
    <text evidence="1">Belongs to the LytR/CpsA/Psr (LCP) family.</text>
</comment>
<dbReference type="Gene3D" id="3.30.70.2390">
    <property type="match status" value="1"/>
</dbReference>
<name>A0ABY2TS87_9SPIR</name>
<evidence type="ECO:0000259" key="3">
    <source>
        <dbReference type="Pfam" id="PF13399"/>
    </source>
</evidence>
<evidence type="ECO:0000259" key="2">
    <source>
        <dbReference type="Pfam" id="PF03816"/>
    </source>
</evidence>
<dbReference type="Proteomes" id="UP000310168">
    <property type="component" value="Unassembled WGS sequence"/>
</dbReference>
<evidence type="ECO:0000256" key="1">
    <source>
        <dbReference type="ARBA" id="ARBA00006068"/>
    </source>
</evidence>
<dbReference type="Pfam" id="PF13399">
    <property type="entry name" value="LytR_C"/>
    <property type="match status" value="1"/>
</dbReference>
<gene>
    <name evidence="4" type="ORF">EZH24_08920</name>
</gene>
<evidence type="ECO:0000313" key="5">
    <source>
        <dbReference type="Proteomes" id="UP000310168"/>
    </source>
</evidence>
<dbReference type="EMBL" id="SJDU01000253">
    <property type="protein sequence ID" value="TKZ32874.1"/>
    <property type="molecule type" value="Genomic_DNA"/>
</dbReference>
<feature type="domain" description="Cell envelope-related transcriptional attenuator" evidence="2">
    <location>
        <begin position="20"/>
        <end position="99"/>
    </location>
</feature>
<comment type="caution">
    <text evidence="4">The sequence shown here is derived from an EMBL/GenBank/DDBJ whole genome shotgun (WGS) entry which is preliminary data.</text>
</comment>
<evidence type="ECO:0000313" key="4">
    <source>
        <dbReference type="EMBL" id="TKZ32874.1"/>
    </source>
</evidence>
<accession>A0ABY2TS87</accession>
<dbReference type="PANTHER" id="PTHR33392">
    <property type="entry name" value="POLYISOPRENYL-TEICHOIC ACID--PEPTIDOGLYCAN TEICHOIC ACID TRANSFERASE TAGU"/>
    <property type="match status" value="1"/>
</dbReference>
<dbReference type="Pfam" id="PF03816">
    <property type="entry name" value="LytR_cpsA_psr"/>
    <property type="match status" value="1"/>
</dbReference>
<dbReference type="Gene3D" id="3.40.630.190">
    <property type="entry name" value="LCP protein"/>
    <property type="match status" value="1"/>
</dbReference>
<feature type="domain" description="LytR/CpsA/Psr regulator C-terminal" evidence="3">
    <location>
        <begin position="222"/>
        <end position="308"/>
    </location>
</feature>
<organism evidence="4 5">
    <name type="scientific">Brachyspira catarrhinii</name>
    <dbReference type="NCBI Taxonomy" id="2528966"/>
    <lineage>
        <taxon>Bacteria</taxon>
        <taxon>Pseudomonadati</taxon>
        <taxon>Spirochaetota</taxon>
        <taxon>Spirochaetia</taxon>
        <taxon>Brachyspirales</taxon>
        <taxon>Brachyspiraceae</taxon>
        <taxon>Brachyspira</taxon>
    </lineage>
</organism>
<dbReference type="InterPro" id="IPR050922">
    <property type="entry name" value="LytR/CpsA/Psr_CW_biosynth"/>
</dbReference>
<dbReference type="PANTHER" id="PTHR33392:SF6">
    <property type="entry name" value="POLYISOPRENYL-TEICHOIC ACID--PEPTIDOGLYCAN TEICHOIC ACID TRANSFERASE TAGU"/>
    <property type="match status" value="1"/>
</dbReference>